<keyword evidence="2" id="KW-0689">Ribosomal protein</keyword>
<gene>
    <name evidence="5" type="ORF">VICG_00402</name>
</gene>
<dbReference type="Pfam" id="PF00428">
    <property type="entry name" value="Ribosomal_60s"/>
    <property type="match status" value="1"/>
</dbReference>
<feature type="compositionally biased region" description="Acidic residues" evidence="4">
    <location>
        <begin position="91"/>
        <end position="105"/>
    </location>
</feature>
<dbReference type="InterPro" id="IPR038716">
    <property type="entry name" value="P1/P2_N_sf"/>
</dbReference>
<dbReference type="Proteomes" id="UP000011082">
    <property type="component" value="Unassembled WGS sequence"/>
</dbReference>
<keyword evidence="3" id="KW-0687">Ribonucleoprotein</keyword>
<evidence type="ECO:0000256" key="1">
    <source>
        <dbReference type="ARBA" id="ARBA00005436"/>
    </source>
</evidence>
<organism evidence="5 6">
    <name type="scientific">Vittaforma corneae (strain ATCC 50505)</name>
    <name type="common">Microsporidian parasite</name>
    <name type="synonym">Nosema corneum</name>
    <dbReference type="NCBI Taxonomy" id="993615"/>
    <lineage>
        <taxon>Eukaryota</taxon>
        <taxon>Fungi</taxon>
        <taxon>Fungi incertae sedis</taxon>
        <taxon>Microsporidia</taxon>
        <taxon>Nosematidae</taxon>
        <taxon>Vittaforma</taxon>
    </lineage>
</organism>
<sequence>MEYITAFSLIAQNSTEMLSKDAMKSKIVSLLNSIQAPVCEESLDLFLSKVDGKSFSELIAAGGELMKSQISAGPSTAAKTTTAAPAKVEKVEEEESESDANLDFF</sequence>
<name>L2GQ90_VITCO</name>
<evidence type="ECO:0000313" key="5">
    <source>
        <dbReference type="EMBL" id="ELA42650.1"/>
    </source>
</evidence>
<keyword evidence="6" id="KW-1185">Reference proteome</keyword>
<dbReference type="OrthoDB" id="1227494at2759"/>
<evidence type="ECO:0008006" key="7">
    <source>
        <dbReference type="Google" id="ProtNLM"/>
    </source>
</evidence>
<dbReference type="InParanoid" id="L2GQ90"/>
<feature type="region of interest" description="Disordered" evidence="4">
    <location>
        <begin position="72"/>
        <end position="105"/>
    </location>
</feature>
<dbReference type="OMA" id="MEYITAF"/>
<dbReference type="RefSeq" id="XP_007603855.1">
    <property type="nucleotide sequence ID" value="XM_007603793.1"/>
</dbReference>
<dbReference type="EMBL" id="JH370131">
    <property type="protein sequence ID" value="ELA42650.1"/>
    <property type="molecule type" value="Genomic_DNA"/>
</dbReference>
<evidence type="ECO:0000256" key="4">
    <source>
        <dbReference type="SAM" id="MobiDB-lite"/>
    </source>
</evidence>
<dbReference type="GO" id="GO:1990904">
    <property type="term" value="C:ribonucleoprotein complex"/>
    <property type="evidence" value="ECO:0007669"/>
    <property type="project" value="UniProtKB-KW"/>
</dbReference>
<feature type="compositionally biased region" description="Low complexity" evidence="4">
    <location>
        <begin position="72"/>
        <end position="86"/>
    </location>
</feature>
<evidence type="ECO:0000256" key="3">
    <source>
        <dbReference type="ARBA" id="ARBA00023274"/>
    </source>
</evidence>
<protein>
    <recommendedName>
        <fullName evidence="7">60S acidic ribosomal protein P2</fullName>
    </recommendedName>
</protein>
<proteinExistence type="inferred from homology"/>
<dbReference type="AlphaFoldDB" id="L2GQ90"/>
<reference evidence="6" key="1">
    <citation type="submission" date="2011-05" db="EMBL/GenBank/DDBJ databases">
        <title>The genome sequence of Vittaforma corneae strain ATCC 50505.</title>
        <authorList>
            <consortium name="The Broad Institute Genome Sequencing Platform"/>
            <person name="Cuomo C."/>
            <person name="Didier E."/>
            <person name="Bowers L."/>
            <person name="Young S.K."/>
            <person name="Zeng Q."/>
            <person name="Gargeya S."/>
            <person name="Fitzgerald M."/>
            <person name="Haas B."/>
            <person name="Abouelleil A."/>
            <person name="Alvarado L."/>
            <person name="Arachchi H.M."/>
            <person name="Berlin A."/>
            <person name="Chapman S.B."/>
            <person name="Gearin G."/>
            <person name="Goldberg J."/>
            <person name="Griggs A."/>
            <person name="Gujja S."/>
            <person name="Hansen M."/>
            <person name="Heiman D."/>
            <person name="Howarth C."/>
            <person name="Larimer J."/>
            <person name="Lui A."/>
            <person name="MacDonald P.J.P."/>
            <person name="McCowen C."/>
            <person name="Montmayeur A."/>
            <person name="Murphy C."/>
            <person name="Neiman D."/>
            <person name="Pearson M."/>
            <person name="Priest M."/>
            <person name="Roberts A."/>
            <person name="Saif S."/>
            <person name="Shea T."/>
            <person name="Sisk P."/>
            <person name="Stolte C."/>
            <person name="Sykes S."/>
            <person name="Wortman J."/>
            <person name="Nusbaum C."/>
            <person name="Birren B."/>
        </authorList>
    </citation>
    <scope>NUCLEOTIDE SEQUENCE [LARGE SCALE GENOMIC DNA]</scope>
    <source>
        <strain evidence="6">ATCC 50505</strain>
    </source>
</reference>
<comment type="similarity">
    <text evidence="1">Belongs to the eukaryotic ribosomal protein P1/P2 family.</text>
</comment>
<dbReference type="VEuPathDB" id="MicrosporidiaDB:VICG_00402"/>
<evidence type="ECO:0000256" key="2">
    <source>
        <dbReference type="ARBA" id="ARBA00022980"/>
    </source>
</evidence>
<dbReference type="GeneID" id="19881120"/>
<dbReference type="HOGENOM" id="CLU_114656_0_2_1"/>
<evidence type="ECO:0000313" key="6">
    <source>
        <dbReference type="Proteomes" id="UP000011082"/>
    </source>
</evidence>
<dbReference type="GO" id="GO:0005840">
    <property type="term" value="C:ribosome"/>
    <property type="evidence" value="ECO:0007669"/>
    <property type="project" value="UniProtKB-KW"/>
</dbReference>
<dbReference type="Gene3D" id="1.10.10.1410">
    <property type="match status" value="1"/>
</dbReference>
<accession>L2GQ90</accession>